<gene>
    <name evidence="1" type="ORF">FEM33_02830</name>
</gene>
<proteinExistence type="predicted"/>
<dbReference type="AlphaFoldDB" id="A0A5M8R1S4"/>
<accession>A0A5M8R1S4</accession>
<evidence type="ECO:0000313" key="2">
    <source>
        <dbReference type="Proteomes" id="UP000323994"/>
    </source>
</evidence>
<evidence type="ECO:0000313" key="1">
    <source>
        <dbReference type="EMBL" id="KAA6441260.1"/>
    </source>
</evidence>
<name>A0A5M8R1S4_9BACT</name>
<dbReference type="OrthoDB" id="964112at2"/>
<dbReference type="Proteomes" id="UP000323994">
    <property type="component" value="Unassembled WGS sequence"/>
</dbReference>
<dbReference type="RefSeq" id="WP_139010604.1">
    <property type="nucleotide sequence ID" value="NZ_VBSN01000019.1"/>
</dbReference>
<keyword evidence="2" id="KW-1185">Reference proteome</keyword>
<protein>
    <submittedName>
        <fullName evidence="1">Uncharacterized protein</fullName>
    </submittedName>
</protein>
<organism evidence="1 2">
    <name type="scientific">Dyadobacter flavalbus</name>
    <dbReference type="NCBI Taxonomy" id="2579942"/>
    <lineage>
        <taxon>Bacteria</taxon>
        <taxon>Pseudomonadati</taxon>
        <taxon>Bacteroidota</taxon>
        <taxon>Cytophagia</taxon>
        <taxon>Cytophagales</taxon>
        <taxon>Spirosomataceae</taxon>
        <taxon>Dyadobacter</taxon>
    </lineage>
</organism>
<sequence>MIQMEENAMPENGSLVRFRRKDDDAWLEGEYDSEIKMFIEIYAVEPVTHNSTDILTWEYVNEP</sequence>
<dbReference type="EMBL" id="VBSN01000019">
    <property type="protein sequence ID" value="KAA6441260.1"/>
    <property type="molecule type" value="Genomic_DNA"/>
</dbReference>
<reference evidence="1 2" key="1">
    <citation type="submission" date="2019-05" db="EMBL/GenBank/DDBJ databases">
        <authorList>
            <person name="Qu J.-H."/>
        </authorList>
    </citation>
    <scope>NUCLEOTIDE SEQUENCE [LARGE SCALE GENOMIC DNA]</scope>
    <source>
        <strain evidence="1 2">NS28</strain>
    </source>
</reference>
<comment type="caution">
    <text evidence="1">The sequence shown here is derived from an EMBL/GenBank/DDBJ whole genome shotgun (WGS) entry which is preliminary data.</text>
</comment>